<dbReference type="EMBL" id="JAPTSV010000013">
    <property type="protein sequence ID" value="KAJ1521375.1"/>
    <property type="molecule type" value="Genomic_DNA"/>
</dbReference>
<dbReference type="AlphaFoldDB" id="A0AAV7X8L9"/>
<dbReference type="PANTHER" id="PTHR16267">
    <property type="entry name" value="BANK1/PIK3AP1 FAMILY MEMBER"/>
    <property type="match status" value="1"/>
</dbReference>
<keyword evidence="2" id="KW-0472">Membrane</keyword>
<dbReference type="PROSITE" id="PS51376">
    <property type="entry name" value="DBB"/>
    <property type="match status" value="1"/>
</dbReference>
<dbReference type="SMART" id="SM01282">
    <property type="entry name" value="DBB"/>
    <property type="match status" value="1"/>
</dbReference>
<dbReference type="InterPro" id="IPR017893">
    <property type="entry name" value="DBB_domain"/>
</dbReference>
<organism evidence="4 5">
    <name type="scientific">Megalurothrips usitatus</name>
    <name type="common">bean blossom thrips</name>
    <dbReference type="NCBI Taxonomy" id="439358"/>
    <lineage>
        <taxon>Eukaryota</taxon>
        <taxon>Metazoa</taxon>
        <taxon>Ecdysozoa</taxon>
        <taxon>Arthropoda</taxon>
        <taxon>Hexapoda</taxon>
        <taxon>Insecta</taxon>
        <taxon>Pterygota</taxon>
        <taxon>Neoptera</taxon>
        <taxon>Paraneoptera</taxon>
        <taxon>Thysanoptera</taxon>
        <taxon>Terebrantia</taxon>
        <taxon>Thripoidea</taxon>
        <taxon>Thripidae</taxon>
        <taxon>Megalurothrips</taxon>
    </lineage>
</organism>
<name>A0AAV7X8L9_9NEOP</name>
<feature type="compositionally biased region" description="Low complexity" evidence="1">
    <location>
        <begin position="641"/>
        <end position="663"/>
    </location>
</feature>
<evidence type="ECO:0000256" key="1">
    <source>
        <dbReference type="SAM" id="MobiDB-lite"/>
    </source>
</evidence>
<feature type="compositionally biased region" description="Low complexity" evidence="1">
    <location>
        <begin position="756"/>
        <end position="781"/>
    </location>
</feature>
<feature type="compositionally biased region" description="Low complexity" evidence="1">
    <location>
        <begin position="621"/>
        <end position="633"/>
    </location>
</feature>
<dbReference type="InterPro" id="IPR052446">
    <property type="entry name" value="B-cell_PI3K-Signaling_Adptrs"/>
</dbReference>
<dbReference type="Gene3D" id="3.40.50.10140">
    <property type="entry name" value="Toll/interleukin-1 receptor homology (TIR) domain"/>
    <property type="match status" value="1"/>
</dbReference>
<proteinExistence type="predicted"/>
<dbReference type="Pfam" id="PF14545">
    <property type="entry name" value="DBB"/>
    <property type="match status" value="1"/>
</dbReference>
<feature type="region of interest" description="Disordered" evidence="1">
    <location>
        <begin position="462"/>
        <end position="516"/>
    </location>
</feature>
<feature type="domain" description="DBB" evidence="3">
    <location>
        <begin position="150"/>
        <end position="287"/>
    </location>
</feature>
<keyword evidence="2" id="KW-1133">Transmembrane helix</keyword>
<feature type="compositionally biased region" description="Acidic residues" evidence="1">
    <location>
        <begin position="468"/>
        <end position="479"/>
    </location>
</feature>
<comment type="caution">
    <text evidence="4">The sequence shown here is derived from an EMBL/GenBank/DDBJ whole genome shotgun (WGS) entry which is preliminary data.</text>
</comment>
<dbReference type="GO" id="GO:0005068">
    <property type="term" value="F:transmembrane receptor protein tyrosine kinase adaptor activity"/>
    <property type="evidence" value="ECO:0007669"/>
    <property type="project" value="TreeGrafter"/>
</dbReference>
<reference evidence="4" key="1">
    <citation type="submission" date="2022-12" db="EMBL/GenBank/DDBJ databases">
        <title>Chromosome-level genome assembly of the bean flower thrips Megalurothrips usitatus.</title>
        <authorList>
            <person name="Ma L."/>
            <person name="Liu Q."/>
            <person name="Li H."/>
            <person name="Cai W."/>
        </authorList>
    </citation>
    <scope>NUCLEOTIDE SEQUENCE</scope>
    <source>
        <strain evidence="4">Cailab_2022a</strain>
    </source>
</reference>
<evidence type="ECO:0000313" key="4">
    <source>
        <dbReference type="EMBL" id="KAJ1521375.1"/>
    </source>
</evidence>
<feature type="region of interest" description="Disordered" evidence="1">
    <location>
        <begin position="621"/>
        <end position="673"/>
    </location>
</feature>
<dbReference type="GO" id="GO:0005104">
    <property type="term" value="F:fibroblast growth factor receptor binding"/>
    <property type="evidence" value="ECO:0007669"/>
    <property type="project" value="TreeGrafter"/>
</dbReference>
<evidence type="ECO:0000313" key="5">
    <source>
        <dbReference type="Proteomes" id="UP001075354"/>
    </source>
</evidence>
<evidence type="ECO:0000256" key="2">
    <source>
        <dbReference type="SAM" id="Phobius"/>
    </source>
</evidence>
<feature type="region of interest" description="Disordered" evidence="1">
    <location>
        <begin position="383"/>
        <end position="414"/>
    </location>
</feature>
<feature type="region of interest" description="Disordered" evidence="1">
    <location>
        <begin position="752"/>
        <end position="781"/>
    </location>
</feature>
<gene>
    <name evidence="4" type="ORF">ONE63_003050</name>
</gene>
<evidence type="ECO:0000259" key="3">
    <source>
        <dbReference type="PROSITE" id="PS51376"/>
    </source>
</evidence>
<accession>A0AAV7X8L9</accession>
<dbReference type="Proteomes" id="UP001075354">
    <property type="component" value="Chromosome 13"/>
</dbReference>
<feature type="transmembrane region" description="Helical" evidence="2">
    <location>
        <begin position="46"/>
        <end position="71"/>
    </location>
</feature>
<dbReference type="InterPro" id="IPR035897">
    <property type="entry name" value="Toll_tir_struct_dom_sf"/>
</dbReference>
<dbReference type="GO" id="GO:0005829">
    <property type="term" value="C:cytosol"/>
    <property type="evidence" value="ECO:0007669"/>
    <property type="project" value="TreeGrafter"/>
</dbReference>
<sequence>MWITYLQSCFVEICRKRGRPSFRTSDVGVEELAGERWRRRLEQAKLVVLVVCPAMLARVAAATAALAGVMARLESERVLLMLLGVHEYELQPEHRAVLGGDCRRMAVRDQDATFVGEFLAVAMDILVRAWRARAARERRTADGGGALFSLAPKKVKQGMGKVLALLVSPLQPGDDPLVCVHRDGADPVPVPPRLRNPYTIQFAVPEALLDVSAMITVSVWVNGQPLGSRQLKCESRLRELDRILRARDNPLQFLCQTLGFGPCDREALDNSLLTSYLRNVPPHFNLLQSQGGRPSYMPPPGCEQYPTLLHFAAHLGLARLAMALLEGPGGEQACYIRNCDDLTAAEMGERSGHTRLACALQGYMQMSELSNVYSILKSMNDADSEAGGGGSGEDGNYLSPRPASETYSVPPPPAQLASLYQNMAGWPRGAPSEVEAAAQPLAAGRDEVGALYLNVDPAGLPCGAGSPGDEDAAMPEYEPEPNAGWASEGEDEVDGGGRCLRRDSDPGGAAEAPDDDDLMDIIHDLKSSSFSLGEVEHLVHSWRGRNATHQSFQDKQVGPTARWEELTRMREELERVERRLVGEAGPARPSPLQRIKRVFARAKGGKSAKARGKAAERVEAASASASAGTSPVAAVPPPAASSPSSSLSRRSSSSSTCTWSERSGAVTEQPAPRTVQVDAVSWLHPVSPAAAAAADYSEHYVSPVGVRPVSVPAAASSSAASASALTLADDGFPLDPSGFSSYVNVKLPSWPPPVPARASSASCSAPSSTPSSSPPWSALAE</sequence>
<keyword evidence="5" id="KW-1185">Reference proteome</keyword>
<keyword evidence="2" id="KW-0812">Transmembrane</keyword>
<protein>
    <recommendedName>
        <fullName evidence="3">DBB domain-containing protein</fullName>
    </recommendedName>
</protein>
<dbReference type="PANTHER" id="PTHR16267:SF11">
    <property type="entry name" value="STUMPS, ISOFORM E"/>
    <property type="match status" value="1"/>
</dbReference>